<evidence type="ECO:0000313" key="2">
    <source>
        <dbReference type="Proteomes" id="UP000305778"/>
    </source>
</evidence>
<gene>
    <name evidence="1" type="ORF">FCI23_21725</name>
</gene>
<comment type="caution">
    <text evidence="1">The sequence shown here is derived from an EMBL/GenBank/DDBJ whole genome shotgun (WGS) entry which is preliminary data.</text>
</comment>
<dbReference type="Proteomes" id="UP000305778">
    <property type="component" value="Unassembled WGS sequence"/>
</dbReference>
<dbReference type="AlphaFoldDB" id="A0A4U0SKF8"/>
<reference evidence="1 2" key="1">
    <citation type="submission" date="2019-04" db="EMBL/GenBank/DDBJ databases">
        <title>Streptomyces oryziradicis sp. nov., a novel actinomycete isolated from rhizosphere soil of rice (Oryza sativa L.).</title>
        <authorList>
            <person name="Li C."/>
        </authorList>
    </citation>
    <scope>NUCLEOTIDE SEQUENCE [LARGE SCALE GENOMIC DNA]</scope>
    <source>
        <strain evidence="1 2">NEAU-C40</strain>
    </source>
</reference>
<keyword evidence="2" id="KW-1185">Reference proteome</keyword>
<evidence type="ECO:0000313" key="1">
    <source>
        <dbReference type="EMBL" id="TKA09478.1"/>
    </source>
</evidence>
<sequence length="67" mass="7532">MIVAEREARTGREYTVTTSQILIEPMTTRRRVCVRPTTLMSGHPDASGGQPVAGRLWTVQYEAVWVN</sequence>
<name>A0A4U0SKF8_9ACTN</name>
<organism evidence="1 2">
    <name type="scientific">Actinacidiphila oryziradicis</name>
    <dbReference type="NCBI Taxonomy" id="2571141"/>
    <lineage>
        <taxon>Bacteria</taxon>
        <taxon>Bacillati</taxon>
        <taxon>Actinomycetota</taxon>
        <taxon>Actinomycetes</taxon>
        <taxon>Kitasatosporales</taxon>
        <taxon>Streptomycetaceae</taxon>
        <taxon>Actinacidiphila</taxon>
    </lineage>
</organism>
<dbReference type="RefSeq" id="WP_136725611.1">
    <property type="nucleotide sequence ID" value="NZ_SUMC01000021.1"/>
</dbReference>
<accession>A0A4U0SKF8</accession>
<protein>
    <submittedName>
        <fullName evidence="1">Uncharacterized protein</fullName>
    </submittedName>
</protein>
<proteinExistence type="predicted"/>
<dbReference type="EMBL" id="SUMC01000021">
    <property type="protein sequence ID" value="TKA09478.1"/>
    <property type="molecule type" value="Genomic_DNA"/>
</dbReference>